<keyword evidence="1" id="KW-1133">Transmembrane helix</keyword>
<gene>
    <name evidence="2" type="ORF">GLV98_12280</name>
</gene>
<evidence type="ECO:0000313" key="2">
    <source>
        <dbReference type="EMBL" id="MYL50266.1"/>
    </source>
</evidence>
<keyword evidence="1" id="KW-0812">Transmembrane</keyword>
<name>A0A845E7Y9_9BACI</name>
<dbReference type="Proteomes" id="UP000447393">
    <property type="component" value="Unassembled WGS sequence"/>
</dbReference>
<reference evidence="2 3" key="1">
    <citation type="submission" date="2019-11" db="EMBL/GenBank/DDBJ databases">
        <title>Genome sequences of 17 halophilic strains isolated from different environments.</title>
        <authorList>
            <person name="Furrow R.E."/>
        </authorList>
    </citation>
    <scope>NUCLEOTIDE SEQUENCE [LARGE SCALE GENOMIC DNA]</scope>
    <source>
        <strain evidence="2 3">22505_10_Sand</strain>
    </source>
</reference>
<proteinExistence type="predicted"/>
<dbReference type="AlphaFoldDB" id="A0A845E7Y9"/>
<protein>
    <submittedName>
        <fullName evidence="2">Uncharacterized protein</fullName>
    </submittedName>
</protein>
<dbReference type="EMBL" id="WMEZ01000004">
    <property type="protein sequence ID" value="MYL50266.1"/>
    <property type="molecule type" value="Genomic_DNA"/>
</dbReference>
<dbReference type="RefSeq" id="WP_160915568.1">
    <property type="nucleotide sequence ID" value="NZ_WMEZ01000004.1"/>
</dbReference>
<feature type="transmembrane region" description="Helical" evidence="1">
    <location>
        <begin position="6"/>
        <end position="25"/>
    </location>
</feature>
<comment type="caution">
    <text evidence="2">The sequence shown here is derived from an EMBL/GenBank/DDBJ whole genome shotgun (WGS) entry which is preliminary data.</text>
</comment>
<keyword evidence="1" id="KW-0472">Membrane</keyword>
<dbReference type="OrthoDB" id="2972924at2"/>
<sequence length="197" mass="23232">MSAEWTGVLINGLIVIIYLMTLRSSHKMVKETKDMARETKISREESYRPEVIAYFREENGLLYFTIKNNGTRPAFNIHLFIEKFFSNNHLEGDMKFFKVVRGSIRDVEKEIKLLAPNQSIEAFFGINREFQQRDQRGGLIAECPIEISYYNYEGDFYKENYNLTLRDFFKEGDVYIPTEGKLLVEEVAAIREELRKR</sequence>
<evidence type="ECO:0000256" key="1">
    <source>
        <dbReference type="SAM" id="Phobius"/>
    </source>
</evidence>
<organism evidence="2 3">
    <name type="scientific">Halobacillus litoralis</name>
    <dbReference type="NCBI Taxonomy" id="45668"/>
    <lineage>
        <taxon>Bacteria</taxon>
        <taxon>Bacillati</taxon>
        <taxon>Bacillota</taxon>
        <taxon>Bacilli</taxon>
        <taxon>Bacillales</taxon>
        <taxon>Bacillaceae</taxon>
        <taxon>Halobacillus</taxon>
    </lineage>
</organism>
<evidence type="ECO:0000313" key="3">
    <source>
        <dbReference type="Proteomes" id="UP000447393"/>
    </source>
</evidence>
<accession>A0A845E7Y9</accession>